<feature type="DNA-binding region" description="H-T-H motif" evidence="4">
    <location>
        <begin position="137"/>
        <end position="156"/>
    </location>
</feature>
<dbReference type="PRINTS" id="PR00455">
    <property type="entry name" value="HTHTETR"/>
</dbReference>
<dbReference type="InterPro" id="IPR050109">
    <property type="entry name" value="HTH-type_TetR-like_transc_reg"/>
</dbReference>
<protein>
    <submittedName>
        <fullName evidence="6">TetR/AcrR family transcriptional regulator</fullName>
    </submittedName>
</protein>
<dbReference type="PROSITE" id="PS50977">
    <property type="entry name" value="HTH_TETR_2"/>
    <property type="match status" value="1"/>
</dbReference>
<dbReference type="PANTHER" id="PTHR30055:SF234">
    <property type="entry name" value="HTH-TYPE TRANSCRIPTIONAL REGULATOR BETI"/>
    <property type="match status" value="1"/>
</dbReference>
<dbReference type="InterPro" id="IPR009057">
    <property type="entry name" value="Homeodomain-like_sf"/>
</dbReference>
<reference evidence="7" key="1">
    <citation type="journal article" date="2019" name="Int. J. Syst. Evol. Microbiol.">
        <title>The Global Catalogue of Microorganisms (GCM) 10K type strain sequencing project: providing services to taxonomists for standard genome sequencing and annotation.</title>
        <authorList>
            <consortium name="The Broad Institute Genomics Platform"/>
            <consortium name="The Broad Institute Genome Sequencing Center for Infectious Disease"/>
            <person name="Wu L."/>
            <person name="Ma J."/>
        </authorList>
    </citation>
    <scope>NUCLEOTIDE SEQUENCE [LARGE SCALE GENOMIC DNA]</scope>
    <source>
        <strain evidence="7">JCM 13852</strain>
    </source>
</reference>
<evidence type="ECO:0000256" key="2">
    <source>
        <dbReference type="ARBA" id="ARBA00023125"/>
    </source>
</evidence>
<sequence>MLGYPGRGATLFPVWQFDPENGEARPEVAEYLAAFAEDFDPQDIARWSITGVGASGRTPAELLIRSETRDEALRLAEAYAPLPVEERTAPAVDPHVKPTGKDIDEWMPSPDEMTGAQHAILLAAADLFSRKGPASVSLREVAAAADVSYGLIHRFYRTKENLLVAVMELLVSYYGERLSSERDIYAAIDNSFGSDVDAGQFGRMLAWSILEGIRPDRLIGTARSRGYRSQIDALWENPTAPETREEFDANVVASLVALIGSVWDLYEPYLAELANNPEHSRDDVRREVTDILKVLVHATRPRR</sequence>
<dbReference type="PANTHER" id="PTHR30055">
    <property type="entry name" value="HTH-TYPE TRANSCRIPTIONAL REGULATOR RUTR"/>
    <property type="match status" value="1"/>
</dbReference>
<dbReference type="InterPro" id="IPR001647">
    <property type="entry name" value="HTH_TetR"/>
</dbReference>
<name>A0ABW0XWH7_9ACTN</name>
<keyword evidence="7" id="KW-1185">Reference proteome</keyword>
<evidence type="ECO:0000256" key="4">
    <source>
        <dbReference type="PROSITE-ProRule" id="PRU00335"/>
    </source>
</evidence>
<dbReference type="SUPFAM" id="SSF46689">
    <property type="entry name" value="Homeodomain-like"/>
    <property type="match status" value="1"/>
</dbReference>
<feature type="domain" description="HTH tetR-type" evidence="5">
    <location>
        <begin position="114"/>
        <end position="174"/>
    </location>
</feature>
<dbReference type="RefSeq" id="WP_169796132.1">
    <property type="nucleotide sequence ID" value="NZ_JBHSPC010000107.1"/>
</dbReference>
<dbReference type="Gene3D" id="1.10.357.10">
    <property type="entry name" value="Tetracycline Repressor, domain 2"/>
    <property type="match status" value="1"/>
</dbReference>
<keyword evidence="1" id="KW-0805">Transcription regulation</keyword>
<evidence type="ECO:0000313" key="7">
    <source>
        <dbReference type="Proteomes" id="UP001596183"/>
    </source>
</evidence>
<gene>
    <name evidence="6" type="ORF">ACFP2V_30685</name>
</gene>
<proteinExistence type="predicted"/>
<keyword evidence="2 4" id="KW-0238">DNA-binding</keyword>
<keyword evidence="3" id="KW-0804">Transcription</keyword>
<dbReference type="Pfam" id="PF00440">
    <property type="entry name" value="TetR_N"/>
    <property type="match status" value="1"/>
</dbReference>
<evidence type="ECO:0000259" key="5">
    <source>
        <dbReference type="PROSITE" id="PS50977"/>
    </source>
</evidence>
<comment type="caution">
    <text evidence="6">The sequence shown here is derived from an EMBL/GenBank/DDBJ whole genome shotgun (WGS) entry which is preliminary data.</text>
</comment>
<organism evidence="6 7">
    <name type="scientific">Streptomyces incanus</name>
    <dbReference type="NCBI Taxonomy" id="887453"/>
    <lineage>
        <taxon>Bacteria</taxon>
        <taxon>Bacillati</taxon>
        <taxon>Actinomycetota</taxon>
        <taxon>Actinomycetes</taxon>
        <taxon>Kitasatosporales</taxon>
        <taxon>Streptomycetaceae</taxon>
        <taxon>Streptomyces</taxon>
    </lineage>
</organism>
<evidence type="ECO:0000256" key="3">
    <source>
        <dbReference type="ARBA" id="ARBA00023163"/>
    </source>
</evidence>
<dbReference type="Proteomes" id="UP001596183">
    <property type="component" value="Unassembled WGS sequence"/>
</dbReference>
<evidence type="ECO:0000313" key="6">
    <source>
        <dbReference type="EMBL" id="MFC5674283.1"/>
    </source>
</evidence>
<accession>A0ABW0XWH7</accession>
<dbReference type="EMBL" id="JBHSPC010000107">
    <property type="protein sequence ID" value="MFC5674283.1"/>
    <property type="molecule type" value="Genomic_DNA"/>
</dbReference>
<evidence type="ECO:0000256" key="1">
    <source>
        <dbReference type="ARBA" id="ARBA00023015"/>
    </source>
</evidence>